<reference evidence="1 2" key="1">
    <citation type="submission" date="2018-08" db="EMBL/GenBank/DDBJ databases">
        <title>Recombination of ecologically and evolutionarily significant loci maintains genetic cohesion in the Pseudomonas syringae species complex.</title>
        <authorList>
            <person name="Dillon M."/>
            <person name="Thakur S."/>
            <person name="Almeida R.N.D."/>
            <person name="Weir B.S."/>
            <person name="Guttman D.S."/>
        </authorList>
    </citation>
    <scope>NUCLEOTIDE SEQUENCE [LARGE SCALE GENOMIC DNA]</scope>
    <source>
        <strain evidence="1 2">ICMP 4324</strain>
    </source>
</reference>
<sequence>MAMRRHLDFLFNETAAQEGLQVLLIEHAFFGDDQRYVAATRKRWHKLSEDALIPFDWPRRSDTL</sequence>
<comment type="caution">
    <text evidence="1">The sequence shown here is derived from an EMBL/GenBank/DDBJ whole genome shotgun (WGS) entry which is preliminary data.</text>
</comment>
<dbReference type="Proteomes" id="UP000276829">
    <property type="component" value="Unassembled WGS sequence"/>
</dbReference>
<proteinExistence type="predicted"/>
<organism evidence="1 2">
    <name type="scientific">Pseudomonas savastanoi pv. glycinea</name>
    <name type="common">Pseudomonas syringae pv. glycinea</name>
    <dbReference type="NCBI Taxonomy" id="318"/>
    <lineage>
        <taxon>Bacteria</taxon>
        <taxon>Pseudomonadati</taxon>
        <taxon>Pseudomonadota</taxon>
        <taxon>Gammaproteobacteria</taxon>
        <taxon>Pseudomonadales</taxon>
        <taxon>Pseudomonadaceae</taxon>
        <taxon>Pseudomonas</taxon>
    </lineage>
</organism>
<evidence type="ECO:0000313" key="2">
    <source>
        <dbReference type="Proteomes" id="UP000276829"/>
    </source>
</evidence>
<evidence type="ECO:0000313" key="1">
    <source>
        <dbReference type="EMBL" id="RMM67580.1"/>
    </source>
</evidence>
<protein>
    <submittedName>
        <fullName evidence="1">Uncharacterized protein</fullName>
    </submittedName>
</protein>
<name>A0A3M3G0D7_PSESG</name>
<dbReference type="EMBL" id="RBON01000180">
    <property type="protein sequence ID" value="RMM67580.1"/>
    <property type="molecule type" value="Genomic_DNA"/>
</dbReference>
<dbReference type="AlphaFoldDB" id="A0A3M3G0D7"/>
<gene>
    <name evidence="1" type="ORF">ALQ73_01377</name>
</gene>
<accession>A0A3M3G0D7</accession>